<keyword evidence="1" id="KW-0802">TPR repeat</keyword>
<dbReference type="Pfam" id="PF14559">
    <property type="entry name" value="TPR_19"/>
    <property type="match status" value="4"/>
</dbReference>
<dbReference type="PROSITE" id="PS51257">
    <property type="entry name" value="PROKAR_LIPOPROTEIN"/>
    <property type="match status" value="1"/>
</dbReference>
<dbReference type="NCBIfam" id="TIGR02917">
    <property type="entry name" value="PEP_TPR_lipo"/>
    <property type="match status" value="1"/>
</dbReference>
<keyword evidence="2" id="KW-0732">Signal</keyword>
<dbReference type="InterPro" id="IPR019734">
    <property type="entry name" value="TPR_rpt"/>
</dbReference>
<dbReference type="PROSITE" id="PS00018">
    <property type="entry name" value="EF_HAND_1"/>
    <property type="match status" value="1"/>
</dbReference>
<feature type="repeat" description="TPR" evidence="1">
    <location>
        <begin position="372"/>
        <end position="405"/>
    </location>
</feature>
<feature type="repeat" description="TPR" evidence="1">
    <location>
        <begin position="779"/>
        <end position="812"/>
    </location>
</feature>
<dbReference type="PANTHER" id="PTHR12558:SF13">
    <property type="entry name" value="CELL DIVISION CYCLE PROTEIN 27 HOMOLOG"/>
    <property type="match status" value="1"/>
</dbReference>
<reference evidence="3 4" key="1">
    <citation type="submission" date="2017-10" db="EMBL/GenBank/DDBJ databases">
        <title>Massilia psychrophilum sp. nov., a novel purple-pigmented bacterium isolated from Tianshan glacier, Xinjiang Municipality, China.</title>
        <authorList>
            <person name="Wang H."/>
        </authorList>
    </citation>
    <scope>NUCLEOTIDE SEQUENCE [LARGE SCALE GENOMIC DNA]</scope>
    <source>
        <strain evidence="3 4">JCM 30813</strain>
    </source>
</reference>
<dbReference type="OrthoDB" id="5290951at2"/>
<feature type="repeat" description="TPR" evidence="1">
    <location>
        <begin position="610"/>
        <end position="643"/>
    </location>
</feature>
<evidence type="ECO:0000313" key="3">
    <source>
        <dbReference type="EMBL" id="PIL39371.1"/>
    </source>
</evidence>
<dbReference type="SMART" id="SM00028">
    <property type="entry name" value="TPR"/>
    <property type="match status" value="18"/>
</dbReference>
<dbReference type="SUPFAM" id="SSF48452">
    <property type="entry name" value="TPR-like"/>
    <property type="match status" value="4"/>
</dbReference>
<keyword evidence="4" id="KW-1185">Reference proteome</keyword>
<dbReference type="PROSITE" id="PS50293">
    <property type="entry name" value="TPR_REGION"/>
    <property type="match status" value="1"/>
</dbReference>
<dbReference type="InterPro" id="IPR018247">
    <property type="entry name" value="EF_Hand_1_Ca_BS"/>
</dbReference>
<evidence type="ECO:0000256" key="2">
    <source>
        <dbReference type="SAM" id="SignalP"/>
    </source>
</evidence>
<feature type="repeat" description="TPR" evidence="1">
    <location>
        <begin position="406"/>
        <end position="439"/>
    </location>
</feature>
<feature type="signal peptide" evidence="2">
    <location>
        <begin position="1"/>
        <end position="22"/>
    </location>
</feature>
<organism evidence="3 4">
    <name type="scientific">Massilia psychrophila</name>
    <dbReference type="NCBI Taxonomy" id="1603353"/>
    <lineage>
        <taxon>Bacteria</taxon>
        <taxon>Pseudomonadati</taxon>
        <taxon>Pseudomonadota</taxon>
        <taxon>Betaproteobacteria</taxon>
        <taxon>Burkholderiales</taxon>
        <taxon>Oxalobacteraceae</taxon>
        <taxon>Telluria group</taxon>
        <taxon>Massilia</taxon>
    </lineage>
</organism>
<feature type="chain" id="PRO_5013829503" evidence="2">
    <location>
        <begin position="23"/>
        <end position="926"/>
    </location>
</feature>
<dbReference type="Gene3D" id="1.25.40.10">
    <property type="entry name" value="Tetratricopeptide repeat domain"/>
    <property type="match status" value="4"/>
</dbReference>
<protein>
    <submittedName>
        <fullName evidence="3">PEP-CTERM system TPR-repeat protein PrsT</fullName>
    </submittedName>
</protein>
<accession>A0A2G8T026</accession>
<evidence type="ECO:0000256" key="1">
    <source>
        <dbReference type="PROSITE-ProRule" id="PRU00339"/>
    </source>
</evidence>
<dbReference type="EMBL" id="PDOB01000019">
    <property type="protein sequence ID" value="PIL39371.1"/>
    <property type="molecule type" value="Genomic_DNA"/>
</dbReference>
<proteinExistence type="predicted"/>
<comment type="caution">
    <text evidence="3">The sequence shown here is derived from an EMBL/GenBank/DDBJ whole genome shotgun (WGS) entry which is preliminary data.</text>
</comment>
<feature type="repeat" description="TPR" evidence="1">
    <location>
        <begin position="202"/>
        <end position="235"/>
    </location>
</feature>
<dbReference type="RefSeq" id="WP_099916394.1">
    <property type="nucleotide sequence ID" value="NZ_BMHS01000024.1"/>
</dbReference>
<feature type="repeat" description="TPR" evidence="1">
    <location>
        <begin position="134"/>
        <end position="167"/>
    </location>
</feature>
<dbReference type="PANTHER" id="PTHR12558">
    <property type="entry name" value="CELL DIVISION CYCLE 16,23,27"/>
    <property type="match status" value="1"/>
</dbReference>
<dbReference type="Proteomes" id="UP000228593">
    <property type="component" value="Unassembled WGS sequence"/>
</dbReference>
<gene>
    <name evidence="3" type="primary">prsT</name>
    <name evidence="3" type="ORF">CR103_12865</name>
</gene>
<dbReference type="AlphaFoldDB" id="A0A2G8T026"/>
<name>A0A2G8T026_9BURK</name>
<dbReference type="InterPro" id="IPR011990">
    <property type="entry name" value="TPR-like_helical_dom_sf"/>
</dbReference>
<sequence>MPRRVINQALSASVILTTLMLAAGLSGCGKTESSASLMAEAKQYQQKGDNKAALIQLKNAATKSPEDAEVRQQLAVLYNQIADPVSAEKEIRKAISLGADKARAAPELAKALILQGKAQKAIDETEAVAANAGAELLATRGDAYLSLNQSEKAKESFEKALTAKPGLTSALVGMARVAMASKDTEAASRFMEQATSANPKDATAWFFEGALMRELGKTDQALAAFSEAIKLKPDHINARIERTSMEIAAGKFDLAEADLDAARKLAPNSLPVLYSQAVLDFTQGKHAAAHESLLKVLSGAPDYMPALLLSGAVEINLGTLQQAEQHLRKYLEKNPDNAYARKLLAQALLRSSQPADAVATLFPLLKDGTQDAQVLALAGESSMQTRDFKKATQYFEKASALAPNTAALHTSLGLSKLGQGQQELAVNELERATEIDPKSAQAGVALVRTELSLKRYDKALMAANKLVAAQPGNPMMHTLQGGAYLSKGDRAAARASFERASTLQSGYYPAVANLAQLDIEDKKPDAAKQRLLAFLEKNKKNATAMTALAGLALAQKQPAEATTWLEKANAENPEAIAPAAQLAMHYLQTNQQQKALTVVRKMQTANPANADLLDLLGQAQIANNDTAGALETYSKLVSVAPKSPAAQLRLASVHLRLKNEPAATAEVKKALAMDPQFVPAKLLQIDLAMANGRNDEALALAREIQKSNGGSAVGYTLEGNIFIVQKKPELAIRPFEQAFAIAKTTSNLLKVVVALNASGKASAADARVAQWQQSHPADPLLAMFMGESYLANKQYKPAIDQFEAVLKVTPDNLAVLNNLAVAYQEQKDPRALDTAERALKLAPNSAAVLDTVGWILVQQGNVTRGLPLLQKAVALQPASTELRFHLAVALDKSGDKKLARQELNTLLSNNKPFPQIDEAKTLLKLL</sequence>
<dbReference type="PROSITE" id="PS50005">
    <property type="entry name" value="TPR"/>
    <property type="match status" value="6"/>
</dbReference>
<evidence type="ECO:0000313" key="4">
    <source>
        <dbReference type="Proteomes" id="UP000228593"/>
    </source>
</evidence>
<dbReference type="InterPro" id="IPR014266">
    <property type="entry name" value="PEP-CTERM_TPR_PrsT"/>
</dbReference>
<dbReference type="Pfam" id="PF13432">
    <property type="entry name" value="TPR_16"/>
    <property type="match status" value="3"/>
</dbReference>